<dbReference type="EMBL" id="QJPH01000329">
    <property type="protein sequence ID" value="PZN77840.1"/>
    <property type="molecule type" value="Genomic_DNA"/>
</dbReference>
<evidence type="ECO:0000313" key="11">
    <source>
        <dbReference type="Proteomes" id="UP000249396"/>
    </source>
</evidence>
<keyword evidence="2" id="KW-0813">Transport</keyword>
<sequence length="154" mass="17246">MNCQFAKNAIVWLNGLKTDALRQKSLGYVLFFAVVATLLFGFAVFLFDPNVHSFTDGVWFAWVTMTHVGYGDVVPTSLLGRTLACVLILFGLAVLAFLTASFSTLLMGRDMNGMARDESQILAELMRLHERLDRLESDHLPNKSSDETWPPQMN</sequence>
<evidence type="ECO:0000256" key="7">
    <source>
        <dbReference type="ARBA" id="ARBA00023303"/>
    </source>
</evidence>
<evidence type="ECO:0000256" key="3">
    <source>
        <dbReference type="ARBA" id="ARBA00022692"/>
    </source>
</evidence>
<evidence type="ECO:0000313" key="10">
    <source>
        <dbReference type="EMBL" id="PZN77840.1"/>
    </source>
</evidence>
<organism evidence="10 11">
    <name type="scientific">Candidatus Methylumidiphilus alinenensis</name>
    <dbReference type="NCBI Taxonomy" id="2202197"/>
    <lineage>
        <taxon>Bacteria</taxon>
        <taxon>Pseudomonadati</taxon>
        <taxon>Pseudomonadota</taxon>
        <taxon>Gammaproteobacteria</taxon>
        <taxon>Methylococcales</taxon>
        <taxon>Candidatus Methylumidiphilus</taxon>
    </lineage>
</organism>
<reference evidence="10 11" key="1">
    <citation type="journal article" date="2018" name="Aquat. Microb. Ecol.">
        <title>Gammaproteobacterial methanotrophs dominate.</title>
        <authorList>
            <person name="Rissanen A.J."/>
            <person name="Saarenheimo J."/>
            <person name="Tiirola M."/>
            <person name="Peura S."/>
            <person name="Aalto S.L."/>
            <person name="Karvinen A."/>
            <person name="Nykanen H."/>
        </authorList>
    </citation>
    <scope>NUCLEOTIDE SEQUENCE [LARGE SCALE GENOMIC DNA]</scope>
    <source>
        <strain evidence="10">AMbin10</strain>
    </source>
</reference>
<feature type="domain" description="Potassium channel" evidence="9">
    <location>
        <begin position="33"/>
        <end position="106"/>
    </location>
</feature>
<dbReference type="Gene3D" id="1.10.287.70">
    <property type="match status" value="1"/>
</dbReference>
<feature type="transmembrane region" description="Helical" evidence="8">
    <location>
        <begin position="78"/>
        <end position="106"/>
    </location>
</feature>
<evidence type="ECO:0000256" key="2">
    <source>
        <dbReference type="ARBA" id="ARBA00022448"/>
    </source>
</evidence>
<evidence type="ECO:0000256" key="4">
    <source>
        <dbReference type="ARBA" id="ARBA00022989"/>
    </source>
</evidence>
<name>A0A2W4SRU7_9GAMM</name>
<dbReference type="GO" id="GO:0005249">
    <property type="term" value="F:voltage-gated potassium channel activity"/>
    <property type="evidence" value="ECO:0007669"/>
    <property type="project" value="InterPro"/>
</dbReference>
<dbReference type="PANTHER" id="PTHR11537:SF254">
    <property type="entry name" value="POTASSIUM VOLTAGE-GATED CHANNEL PROTEIN SHAB"/>
    <property type="match status" value="1"/>
</dbReference>
<comment type="subcellular location">
    <subcellularLocation>
        <location evidence="1">Membrane</location>
        <topology evidence="1">Multi-pass membrane protein</topology>
    </subcellularLocation>
</comment>
<evidence type="ECO:0000256" key="1">
    <source>
        <dbReference type="ARBA" id="ARBA00004141"/>
    </source>
</evidence>
<keyword evidence="4 8" id="KW-1133">Transmembrane helix</keyword>
<dbReference type="Pfam" id="PF07885">
    <property type="entry name" value="Ion_trans_2"/>
    <property type="match status" value="1"/>
</dbReference>
<keyword evidence="5" id="KW-0406">Ion transport</keyword>
<dbReference type="AlphaFoldDB" id="A0A2W4SRU7"/>
<keyword evidence="7 10" id="KW-0407">Ion channel</keyword>
<accession>A0A2W4SRU7</accession>
<evidence type="ECO:0000259" key="9">
    <source>
        <dbReference type="Pfam" id="PF07885"/>
    </source>
</evidence>
<keyword evidence="6 8" id="KW-0472">Membrane</keyword>
<evidence type="ECO:0000256" key="5">
    <source>
        <dbReference type="ARBA" id="ARBA00023065"/>
    </source>
</evidence>
<evidence type="ECO:0000256" key="6">
    <source>
        <dbReference type="ARBA" id="ARBA00023136"/>
    </source>
</evidence>
<dbReference type="Proteomes" id="UP000249396">
    <property type="component" value="Unassembled WGS sequence"/>
</dbReference>
<keyword evidence="3 8" id="KW-0812">Transmembrane</keyword>
<comment type="caution">
    <text evidence="10">The sequence shown here is derived from an EMBL/GenBank/DDBJ whole genome shotgun (WGS) entry which is preliminary data.</text>
</comment>
<dbReference type="InterPro" id="IPR028325">
    <property type="entry name" value="VG_K_chnl"/>
</dbReference>
<feature type="transmembrane region" description="Helical" evidence="8">
    <location>
        <begin position="26"/>
        <end position="47"/>
    </location>
</feature>
<dbReference type="SUPFAM" id="SSF81324">
    <property type="entry name" value="Voltage-gated potassium channels"/>
    <property type="match status" value="1"/>
</dbReference>
<dbReference type="GO" id="GO:0001508">
    <property type="term" value="P:action potential"/>
    <property type="evidence" value="ECO:0007669"/>
    <property type="project" value="TreeGrafter"/>
</dbReference>
<protein>
    <submittedName>
        <fullName evidence="10">Two pore domain potassium channel family protein</fullName>
    </submittedName>
</protein>
<gene>
    <name evidence="10" type="ORF">DM484_13920</name>
</gene>
<dbReference type="InterPro" id="IPR013099">
    <property type="entry name" value="K_chnl_dom"/>
</dbReference>
<dbReference type="PANTHER" id="PTHR11537">
    <property type="entry name" value="VOLTAGE-GATED POTASSIUM CHANNEL"/>
    <property type="match status" value="1"/>
</dbReference>
<proteinExistence type="predicted"/>
<dbReference type="GO" id="GO:0008076">
    <property type="term" value="C:voltage-gated potassium channel complex"/>
    <property type="evidence" value="ECO:0007669"/>
    <property type="project" value="InterPro"/>
</dbReference>
<evidence type="ECO:0000256" key="8">
    <source>
        <dbReference type="SAM" id="Phobius"/>
    </source>
</evidence>